<evidence type="ECO:0000313" key="3">
    <source>
        <dbReference type="Proteomes" id="UP000260983"/>
    </source>
</evidence>
<dbReference type="AlphaFoldDB" id="A0A3E5B0L0"/>
<protein>
    <submittedName>
        <fullName evidence="2">DUF3575 domain-containing protein</fullName>
    </submittedName>
</protein>
<proteinExistence type="predicted"/>
<evidence type="ECO:0000256" key="1">
    <source>
        <dbReference type="SAM" id="MobiDB-lite"/>
    </source>
</evidence>
<comment type="caution">
    <text evidence="2">The sequence shown here is derived from an EMBL/GenBank/DDBJ whole genome shotgun (WGS) entry which is preliminary data.</text>
</comment>
<dbReference type="EMBL" id="QSUL01000023">
    <property type="protein sequence ID" value="RGN31024.1"/>
    <property type="molecule type" value="Genomic_DNA"/>
</dbReference>
<dbReference type="Pfam" id="PF12099">
    <property type="entry name" value="DUF3575"/>
    <property type="match status" value="1"/>
</dbReference>
<organism evidence="2 3">
    <name type="scientific">Bacteroides oleiciplenus</name>
    <dbReference type="NCBI Taxonomy" id="626931"/>
    <lineage>
        <taxon>Bacteria</taxon>
        <taxon>Pseudomonadati</taxon>
        <taxon>Bacteroidota</taxon>
        <taxon>Bacteroidia</taxon>
        <taxon>Bacteroidales</taxon>
        <taxon>Bacteroidaceae</taxon>
        <taxon>Bacteroides</taxon>
    </lineage>
</organism>
<name>A0A3E5B0L0_9BACE</name>
<dbReference type="Proteomes" id="UP000260983">
    <property type="component" value="Unassembled WGS sequence"/>
</dbReference>
<sequence>MRPLKQDAGMERPEAIAIPGRAGQISMLPMQLAASGKTGKTGKKTPGIKNSAKGRNGADGRTSLFALKTNLLFDAALMPNVEIEIPLGGRWSLNGEYLFPWWTAGHNKYCLKILMGSLETRIWLGNRHREVLTGHFLGLYAATGKYDLQWKENGYQSQSPIAAAGLSYGWAARIARHLHLELSMGVGLLHTRYRHYRMHNNYRTLLWQENGNYTWLGPAKAKVSLVWLLTRRKHKNK</sequence>
<accession>A0A3E5B0L0</accession>
<dbReference type="InterPro" id="IPR021958">
    <property type="entry name" value="DUF3575"/>
</dbReference>
<reference evidence="2 3" key="1">
    <citation type="submission" date="2018-08" db="EMBL/GenBank/DDBJ databases">
        <title>A genome reference for cultivated species of the human gut microbiota.</title>
        <authorList>
            <person name="Zou Y."/>
            <person name="Xue W."/>
            <person name="Luo G."/>
        </authorList>
    </citation>
    <scope>NUCLEOTIDE SEQUENCE [LARGE SCALE GENOMIC DNA]</scope>
    <source>
        <strain evidence="2 3">OM05-15BH</strain>
    </source>
</reference>
<gene>
    <name evidence="2" type="ORF">DXB65_21950</name>
</gene>
<feature type="region of interest" description="Disordered" evidence="1">
    <location>
        <begin position="35"/>
        <end position="56"/>
    </location>
</feature>
<evidence type="ECO:0000313" key="2">
    <source>
        <dbReference type="EMBL" id="RGN31024.1"/>
    </source>
</evidence>